<dbReference type="EMBL" id="JAODBU010000008">
    <property type="protein sequence ID" value="MCT7399337.1"/>
    <property type="molecule type" value="Genomic_DNA"/>
</dbReference>
<proteinExistence type="predicted"/>
<evidence type="ECO:0000313" key="2">
    <source>
        <dbReference type="Proteomes" id="UP001431199"/>
    </source>
</evidence>
<dbReference type="Proteomes" id="UP001431199">
    <property type="component" value="Unassembled WGS sequence"/>
</dbReference>
<organism evidence="1 2">
    <name type="scientific">Eubacterium album</name>
    <dbReference type="NCBI Taxonomy" id="2978477"/>
    <lineage>
        <taxon>Bacteria</taxon>
        <taxon>Bacillati</taxon>
        <taxon>Bacillota</taxon>
        <taxon>Clostridia</taxon>
        <taxon>Eubacteriales</taxon>
        <taxon>Eubacteriaceae</taxon>
        <taxon>Eubacterium</taxon>
    </lineage>
</organism>
<keyword evidence="2" id="KW-1185">Reference proteome</keyword>
<sequence>MNIRFLAQSEYFNGIHLKDDIILEKEFEDSKFSNIKKVHYFVYHLEDNIRKEILPRSEKLQVFNITDCQFQSDYIYFTEFDDQYDGNYNLNIIKYNYIDDTYLKIITLKDNLNLYPDKKQIKIYILNESNLIIQRAIPRGNYKDNYAGFFDFSSILFNFVDNKQYKINDENLINNGIEFMIPYNENSCIMKTGYSLFDENKHDLLEKEEAAVETLMVINIQQFISDLLLEQTHMVIPSIAQAYYDTTLVFAEVQNNYLLYSTFDFNKDEETICFYNLESKEEYTCINKTKTGSSTRANAILINGTPYVKIDKDSKSQFLNLETNEVDAVYSNKEKIVFINNNLIASVNEKKPLFGKEYEYVAIQKFPSTEVLLEEKGYFIGAIAANSDTTYIFLK</sequence>
<reference evidence="1" key="1">
    <citation type="submission" date="2022-09" db="EMBL/GenBank/DDBJ databases">
        <title>Eubacterium sp. LFL-14 isolated from human feces.</title>
        <authorList>
            <person name="Liu F."/>
        </authorList>
    </citation>
    <scope>NUCLEOTIDE SEQUENCE</scope>
    <source>
        <strain evidence="1">LFL-14</strain>
    </source>
</reference>
<name>A0ABT2M4L5_9FIRM</name>
<accession>A0ABT2M4L5</accession>
<dbReference type="RefSeq" id="WP_117909420.1">
    <property type="nucleotide sequence ID" value="NZ_JAODBU010000008.1"/>
</dbReference>
<evidence type="ECO:0000313" key="1">
    <source>
        <dbReference type="EMBL" id="MCT7399337.1"/>
    </source>
</evidence>
<gene>
    <name evidence="1" type="ORF">N5B56_09620</name>
</gene>
<evidence type="ECO:0008006" key="3">
    <source>
        <dbReference type="Google" id="ProtNLM"/>
    </source>
</evidence>
<protein>
    <recommendedName>
        <fullName evidence="3">DUF5050 domain-containing protein</fullName>
    </recommendedName>
</protein>
<comment type="caution">
    <text evidence="1">The sequence shown here is derived from an EMBL/GenBank/DDBJ whole genome shotgun (WGS) entry which is preliminary data.</text>
</comment>